<dbReference type="PANTHER" id="PTHR30590:SF2">
    <property type="entry name" value="INNER MEMBRANE PROTEIN"/>
    <property type="match status" value="1"/>
</dbReference>
<evidence type="ECO:0000256" key="1">
    <source>
        <dbReference type="SAM" id="Phobius"/>
    </source>
</evidence>
<accession>A0A7Y4KIY9</accession>
<evidence type="ECO:0000313" key="4">
    <source>
        <dbReference type="Proteomes" id="UP000563426"/>
    </source>
</evidence>
<protein>
    <submittedName>
        <fullName evidence="3">DUF418 domain-containing protein</fullName>
    </submittedName>
</protein>
<feature type="domain" description="DUF418" evidence="2">
    <location>
        <begin position="245"/>
        <end position="409"/>
    </location>
</feature>
<sequence length="429" mass="47091">MSETLSAGPTEHSERVHALDALRGFALVGVFISNSLSSFNGRMFLPREQALALAAPPLEAAVNSLFGLLIDQKFVTLFTILFGLGFALQMTRAEAKGTSIVPMYRRRLTVLFGIGLVHMFGVWVGDILATYAVVGFMLLPFRKLSDKAVLIWAAVLLFAFPITFTVGQRVLPAVLHGAAEAERAQKATRDEEAAHRAELLAGLSSDSVVTTQLANVRFGWAGMNNPNRPLLLSIVLGRFLLGLWAGRRGLIQDVERHRKLLRRLAAWGLGVGSVIGLIVMVLNLVYRGVASPPGWLAWLRTPRDVGYLFMGTGYAAGFALLFQKERWRKVLGVFEPAGRMALTCYLMQSVMGLCVYDGWGLGLIAHTPPSRTVLYCAVLFAGQLAFCHWWLARFRFGPVEWLWRSLTYGRAQSMRRVSTSAAGAAGVAH</sequence>
<proteinExistence type="predicted"/>
<feature type="transmembrane region" description="Helical" evidence="1">
    <location>
        <begin position="149"/>
        <end position="167"/>
    </location>
</feature>
<dbReference type="EMBL" id="JABFJV010000072">
    <property type="protein sequence ID" value="NOK34497.1"/>
    <property type="molecule type" value="Genomic_DNA"/>
</dbReference>
<feature type="transmembrane region" description="Helical" evidence="1">
    <location>
        <begin position="372"/>
        <end position="392"/>
    </location>
</feature>
<reference evidence="3 4" key="1">
    <citation type="submission" date="2020-05" db="EMBL/GenBank/DDBJ databases">
        <authorList>
            <person name="Whitworth D."/>
        </authorList>
    </citation>
    <scope>NUCLEOTIDE SEQUENCE [LARGE SCALE GENOMIC DNA]</scope>
    <source>
        <strain evidence="3 4">AB043B</strain>
    </source>
</reference>
<dbReference type="InterPro" id="IPR007349">
    <property type="entry name" value="DUF418"/>
</dbReference>
<organism evidence="3 4">
    <name type="scientific">Corallococcus exercitus</name>
    <dbReference type="NCBI Taxonomy" id="2316736"/>
    <lineage>
        <taxon>Bacteria</taxon>
        <taxon>Pseudomonadati</taxon>
        <taxon>Myxococcota</taxon>
        <taxon>Myxococcia</taxon>
        <taxon>Myxococcales</taxon>
        <taxon>Cystobacterineae</taxon>
        <taxon>Myxococcaceae</taxon>
        <taxon>Corallococcus</taxon>
    </lineage>
</organism>
<keyword evidence="1" id="KW-0812">Transmembrane</keyword>
<dbReference type="RefSeq" id="WP_171435550.1">
    <property type="nucleotide sequence ID" value="NZ_JABFJV010000072.1"/>
</dbReference>
<evidence type="ECO:0000259" key="2">
    <source>
        <dbReference type="Pfam" id="PF04235"/>
    </source>
</evidence>
<dbReference type="PANTHER" id="PTHR30590">
    <property type="entry name" value="INNER MEMBRANE PROTEIN"/>
    <property type="match status" value="1"/>
</dbReference>
<evidence type="ECO:0000313" key="3">
    <source>
        <dbReference type="EMBL" id="NOK34497.1"/>
    </source>
</evidence>
<keyword evidence="4" id="KW-1185">Reference proteome</keyword>
<feature type="transmembrane region" description="Helical" evidence="1">
    <location>
        <begin position="111"/>
        <end position="137"/>
    </location>
</feature>
<dbReference type="Pfam" id="PF04235">
    <property type="entry name" value="DUF418"/>
    <property type="match status" value="1"/>
</dbReference>
<feature type="transmembrane region" description="Helical" evidence="1">
    <location>
        <begin position="266"/>
        <end position="285"/>
    </location>
</feature>
<dbReference type="AlphaFoldDB" id="A0A7Y4KIY9"/>
<dbReference type="InterPro" id="IPR052529">
    <property type="entry name" value="Bact_Transport_Assoc"/>
</dbReference>
<keyword evidence="1" id="KW-1133">Transmembrane helix</keyword>
<feature type="transmembrane region" description="Helical" evidence="1">
    <location>
        <begin position="74"/>
        <end position="91"/>
    </location>
</feature>
<gene>
    <name evidence="3" type="ORF">HMI49_14950</name>
</gene>
<name>A0A7Y4KIY9_9BACT</name>
<keyword evidence="1" id="KW-0472">Membrane</keyword>
<feature type="transmembrane region" description="Helical" evidence="1">
    <location>
        <begin position="305"/>
        <end position="322"/>
    </location>
</feature>
<dbReference type="Proteomes" id="UP000563426">
    <property type="component" value="Unassembled WGS sequence"/>
</dbReference>
<comment type="caution">
    <text evidence="3">The sequence shown here is derived from an EMBL/GenBank/DDBJ whole genome shotgun (WGS) entry which is preliminary data.</text>
</comment>